<keyword evidence="3" id="KW-1185">Reference proteome</keyword>
<feature type="signal peptide" evidence="1">
    <location>
        <begin position="1"/>
        <end position="33"/>
    </location>
</feature>
<proteinExistence type="predicted"/>
<evidence type="ECO:0000256" key="1">
    <source>
        <dbReference type="SAM" id="SignalP"/>
    </source>
</evidence>
<gene>
    <name evidence="2" type="ORF">ACFL2Z_04675</name>
</gene>
<dbReference type="Proteomes" id="UP001594288">
    <property type="component" value="Unassembled WGS sequence"/>
</dbReference>
<protein>
    <submittedName>
        <fullName evidence="2">DUF481 domain-containing protein</fullName>
    </submittedName>
</protein>
<evidence type="ECO:0000313" key="3">
    <source>
        <dbReference type="Proteomes" id="UP001594288"/>
    </source>
</evidence>
<name>A0ABV6YQ37_UNCEI</name>
<reference evidence="2 3" key="1">
    <citation type="submission" date="2024-09" db="EMBL/GenBank/DDBJ databases">
        <authorList>
            <person name="D'Angelo T."/>
        </authorList>
    </citation>
    <scope>NUCLEOTIDE SEQUENCE [LARGE SCALE GENOMIC DNA]</scope>
    <source>
        <strain evidence="2">SAG AM-311-F02</strain>
    </source>
</reference>
<dbReference type="Pfam" id="PF04338">
    <property type="entry name" value="DUF481"/>
    <property type="match status" value="1"/>
</dbReference>
<sequence>MRPILARTGACAATTAAPLILVVLLSFVLPAYAARTDVVILQNGDNITGEIKNLSYGKVEYKTDDMDRIYIEWEKIHHLTSVHRFETVDTDGVKRFGSIGRTEIPYEIVVIMPTATDTLPLLSIVRITPIKSRFIERLKGDISAGFSYTRATKTAEFTLGGKTDYRGDRYRSNLNYSAYITDQADKKTSRYDVGFSIDRFLRRRWTAGGAVQVEHNEELGLDLRTSITASGSRFVMETNKTTVDFSVGIGGTRETYIGSDSASYNLELPISVNYARFTFHNPKSDIRFSGSLYPNLTTSGRYRASLNLDFNYEVLKDFFVVIGSYYDYDNDPPSGAAKDDYRFSTSLKWSFG</sequence>
<accession>A0ABV6YQ37</accession>
<organism evidence="2 3">
    <name type="scientific">Eiseniibacteriota bacterium</name>
    <dbReference type="NCBI Taxonomy" id="2212470"/>
    <lineage>
        <taxon>Bacteria</taxon>
        <taxon>Candidatus Eiseniibacteriota</taxon>
    </lineage>
</organism>
<comment type="caution">
    <text evidence="2">The sequence shown here is derived from an EMBL/GenBank/DDBJ whole genome shotgun (WGS) entry which is preliminary data.</text>
</comment>
<keyword evidence="1" id="KW-0732">Signal</keyword>
<feature type="chain" id="PRO_5045259007" evidence="1">
    <location>
        <begin position="34"/>
        <end position="352"/>
    </location>
</feature>
<dbReference type="EMBL" id="JBHPEI010000081">
    <property type="protein sequence ID" value="MFC1800186.1"/>
    <property type="molecule type" value="Genomic_DNA"/>
</dbReference>
<dbReference type="InterPro" id="IPR007433">
    <property type="entry name" value="DUF481"/>
</dbReference>
<evidence type="ECO:0000313" key="2">
    <source>
        <dbReference type="EMBL" id="MFC1800186.1"/>
    </source>
</evidence>